<evidence type="ECO:0000313" key="17">
    <source>
        <dbReference type="Proteomes" id="UP000605253"/>
    </source>
</evidence>
<dbReference type="Pfam" id="PF00593">
    <property type="entry name" value="TonB_dep_Rec_b-barrel"/>
    <property type="match status" value="1"/>
</dbReference>
<dbReference type="InterPro" id="IPR039426">
    <property type="entry name" value="TonB-dep_rcpt-like"/>
</dbReference>
<dbReference type="GO" id="GO:0009279">
    <property type="term" value="C:cell outer membrane"/>
    <property type="evidence" value="ECO:0007669"/>
    <property type="project" value="UniProtKB-SubCell"/>
</dbReference>
<evidence type="ECO:0000259" key="14">
    <source>
        <dbReference type="Pfam" id="PF00593"/>
    </source>
</evidence>
<dbReference type="PANTHER" id="PTHR30069:SF29">
    <property type="entry name" value="HEMOGLOBIN AND HEMOGLOBIN-HAPTOGLOBIN-BINDING PROTEIN 1-RELATED"/>
    <property type="match status" value="1"/>
</dbReference>
<dbReference type="InterPro" id="IPR000531">
    <property type="entry name" value="Beta-barrel_TonB"/>
</dbReference>
<evidence type="ECO:0000259" key="15">
    <source>
        <dbReference type="Pfam" id="PF07715"/>
    </source>
</evidence>
<reference evidence="16" key="1">
    <citation type="journal article" date="2014" name="Int. J. Syst. Evol. Microbiol.">
        <title>Complete genome sequence of Corynebacterium casei LMG S-19264T (=DSM 44701T), isolated from a smear-ripened cheese.</title>
        <authorList>
            <consortium name="US DOE Joint Genome Institute (JGI-PGF)"/>
            <person name="Walter F."/>
            <person name="Albersmeier A."/>
            <person name="Kalinowski J."/>
            <person name="Ruckert C."/>
        </authorList>
    </citation>
    <scope>NUCLEOTIDE SEQUENCE</scope>
    <source>
        <strain evidence="16">CGMCC 1.12181</strain>
    </source>
</reference>
<keyword evidence="17" id="KW-1185">Reference proteome</keyword>
<evidence type="ECO:0000256" key="3">
    <source>
        <dbReference type="ARBA" id="ARBA00022448"/>
    </source>
</evidence>
<protein>
    <submittedName>
        <fullName evidence="16">TonB-dependent receptor</fullName>
    </submittedName>
</protein>
<evidence type="ECO:0000256" key="12">
    <source>
        <dbReference type="RuleBase" id="RU003357"/>
    </source>
</evidence>
<dbReference type="SUPFAM" id="SSF56935">
    <property type="entry name" value="Porins"/>
    <property type="match status" value="1"/>
</dbReference>
<evidence type="ECO:0000256" key="11">
    <source>
        <dbReference type="PROSITE-ProRule" id="PRU01360"/>
    </source>
</evidence>
<dbReference type="Pfam" id="PF07715">
    <property type="entry name" value="Plug"/>
    <property type="match status" value="1"/>
</dbReference>
<dbReference type="Gene3D" id="2.40.170.20">
    <property type="entry name" value="TonB-dependent receptor, beta-barrel domain"/>
    <property type="match status" value="1"/>
</dbReference>
<dbReference type="EMBL" id="BMEO01000013">
    <property type="protein sequence ID" value="GGG01318.1"/>
    <property type="molecule type" value="Genomic_DNA"/>
</dbReference>
<evidence type="ECO:0000256" key="13">
    <source>
        <dbReference type="SAM" id="SignalP"/>
    </source>
</evidence>
<reference evidence="16" key="2">
    <citation type="submission" date="2020-09" db="EMBL/GenBank/DDBJ databases">
        <authorList>
            <person name="Sun Q."/>
            <person name="Zhou Y."/>
        </authorList>
    </citation>
    <scope>NUCLEOTIDE SEQUENCE</scope>
    <source>
        <strain evidence="16">CGMCC 1.12181</strain>
    </source>
</reference>
<dbReference type="AlphaFoldDB" id="A0A917CXU8"/>
<dbReference type="PANTHER" id="PTHR30069">
    <property type="entry name" value="TONB-DEPENDENT OUTER MEMBRANE RECEPTOR"/>
    <property type="match status" value="1"/>
</dbReference>
<feature type="domain" description="TonB-dependent receptor-like beta-barrel" evidence="14">
    <location>
        <begin position="209"/>
        <end position="613"/>
    </location>
</feature>
<dbReference type="InterPro" id="IPR036942">
    <property type="entry name" value="Beta-barrel_TonB_sf"/>
</dbReference>
<keyword evidence="7 12" id="KW-0798">TonB box</keyword>
<comment type="caution">
    <text evidence="16">The sequence shown here is derived from an EMBL/GenBank/DDBJ whole genome shotgun (WGS) entry which is preliminary data.</text>
</comment>
<comment type="subcellular location">
    <subcellularLocation>
        <location evidence="1 11">Cell outer membrane</location>
        <topology evidence="1 11">Multi-pass membrane protein</topology>
    </subcellularLocation>
</comment>
<keyword evidence="8 11" id="KW-0472">Membrane</keyword>
<keyword evidence="3 11" id="KW-0813">Transport</keyword>
<evidence type="ECO:0000256" key="5">
    <source>
        <dbReference type="ARBA" id="ARBA00022692"/>
    </source>
</evidence>
<keyword evidence="5 11" id="KW-0812">Transmembrane</keyword>
<evidence type="ECO:0000313" key="16">
    <source>
        <dbReference type="EMBL" id="GGG01318.1"/>
    </source>
</evidence>
<proteinExistence type="inferred from homology"/>
<evidence type="ECO:0000256" key="8">
    <source>
        <dbReference type="ARBA" id="ARBA00023136"/>
    </source>
</evidence>
<feature type="signal peptide" evidence="13">
    <location>
        <begin position="1"/>
        <end position="20"/>
    </location>
</feature>
<evidence type="ECO:0000256" key="1">
    <source>
        <dbReference type="ARBA" id="ARBA00004571"/>
    </source>
</evidence>
<dbReference type="InterPro" id="IPR012910">
    <property type="entry name" value="Plug_dom"/>
</dbReference>
<accession>A0A917CXU8</accession>
<evidence type="ECO:0000256" key="10">
    <source>
        <dbReference type="ARBA" id="ARBA00023237"/>
    </source>
</evidence>
<organism evidence="16 17">
    <name type="scientific">Marinicella pacifica</name>
    <dbReference type="NCBI Taxonomy" id="1171543"/>
    <lineage>
        <taxon>Bacteria</taxon>
        <taxon>Pseudomonadati</taxon>
        <taxon>Pseudomonadota</taxon>
        <taxon>Gammaproteobacteria</taxon>
        <taxon>Lysobacterales</taxon>
        <taxon>Marinicellaceae</taxon>
        <taxon>Marinicella</taxon>
    </lineage>
</organism>
<evidence type="ECO:0000256" key="7">
    <source>
        <dbReference type="ARBA" id="ARBA00023077"/>
    </source>
</evidence>
<feature type="chain" id="PRO_5037227399" evidence="13">
    <location>
        <begin position="21"/>
        <end position="641"/>
    </location>
</feature>
<sequence>MPYSYLLGVLIACLSLTVSADTTSSEKNLTPLVVTAGLTPLEAIDYGGTLTIIDGDEIDASGSLYLSDLLRSVPGFAINQSGGIGTQTQLRIRGAEANHVLVLRDGVRLNDAGGNDEFLFNYALLDNIERIEIIRGPQSALWGTDALAAVIHIISKQTEEKNLQTELEYGSFNSLKAAVSGGYAQSNWGLHGGITGVDSGGSNISLQGDEKDGFENLTARFGLDNSWSDAISSSVRFSHSDAMNEYDGTDFMVTGLPVDADLWTERGLTTAMAQFRIKPENSRWSSRFDYHYSDTKSENFSLYGRDSRTTAETHEVKVLNSWRLGSQAKDRLNILMDHRSVDFTQAGTATDFGDPNQSQSYQVTGVAIELQGQINKQFNWQASARHDDFSVFEDVSNFQLAGRYQLSQQQRIRATFGTGSKAPSFIERFGYFPAQFIGNPDLKPEQSRSYELAYEMDYHNHQLAFIYFNQDLTDEIDGFVFDLDAGAFTARNKLNDSERQGLEFSWLGQWTTHLSSRFNYTYTDATEEDAQGQSHKEVRRPAHITSLTINYDFAQQRGRLYSTIHHQSSQLDNFFSPSTFVTEKVYLDGFTTVSFNASWAFSERTQAYLRAENAFDENYQEVYGYARPGAGFYIGLNHQFF</sequence>
<gene>
    <name evidence="16" type="ORF">GCM10011365_23180</name>
</gene>
<keyword evidence="4 11" id="KW-1134">Transmembrane beta strand</keyword>
<dbReference type="PROSITE" id="PS52016">
    <property type="entry name" value="TONB_DEPENDENT_REC_3"/>
    <property type="match status" value="1"/>
</dbReference>
<comment type="similarity">
    <text evidence="2">Belongs to the TonB-dependent receptor family. Hemoglobin/haptoglobin binding protein subfamily.</text>
</comment>
<evidence type="ECO:0000256" key="9">
    <source>
        <dbReference type="ARBA" id="ARBA00023170"/>
    </source>
</evidence>
<evidence type="ECO:0000256" key="4">
    <source>
        <dbReference type="ARBA" id="ARBA00022452"/>
    </source>
</evidence>
<name>A0A917CXU8_9GAMM</name>
<dbReference type="GO" id="GO:0044718">
    <property type="term" value="P:siderophore transmembrane transport"/>
    <property type="evidence" value="ECO:0007669"/>
    <property type="project" value="TreeGrafter"/>
</dbReference>
<keyword evidence="6 13" id="KW-0732">Signal</keyword>
<keyword evidence="9 16" id="KW-0675">Receptor</keyword>
<keyword evidence="10 11" id="KW-0998">Cell outer membrane</keyword>
<dbReference type="GO" id="GO:0015344">
    <property type="term" value="F:siderophore uptake transmembrane transporter activity"/>
    <property type="evidence" value="ECO:0007669"/>
    <property type="project" value="TreeGrafter"/>
</dbReference>
<dbReference type="CDD" id="cd01347">
    <property type="entry name" value="ligand_gated_channel"/>
    <property type="match status" value="1"/>
</dbReference>
<dbReference type="Gene3D" id="2.170.130.10">
    <property type="entry name" value="TonB-dependent receptor, plug domain"/>
    <property type="match status" value="1"/>
</dbReference>
<dbReference type="RefSeq" id="WP_188365918.1">
    <property type="nucleotide sequence ID" value="NZ_BAABJF010000031.1"/>
</dbReference>
<feature type="domain" description="TonB-dependent receptor plug" evidence="15">
    <location>
        <begin position="45"/>
        <end position="150"/>
    </location>
</feature>
<evidence type="ECO:0000256" key="2">
    <source>
        <dbReference type="ARBA" id="ARBA00008143"/>
    </source>
</evidence>
<dbReference type="InterPro" id="IPR037066">
    <property type="entry name" value="Plug_dom_sf"/>
</dbReference>
<evidence type="ECO:0000256" key="6">
    <source>
        <dbReference type="ARBA" id="ARBA00022729"/>
    </source>
</evidence>
<dbReference type="Proteomes" id="UP000605253">
    <property type="component" value="Unassembled WGS sequence"/>
</dbReference>